<dbReference type="RefSeq" id="WP_245031718.1">
    <property type="nucleotide sequence ID" value="NZ_CP095075.1"/>
</dbReference>
<evidence type="ECO:0000313" key="2">
    <source>
        <dbReference type="EMBL" id="UOR11591.1"/>
    </source>
</evidence>
<dbReference type="PANTHER" id="PTHR46112:SF2">
    <property type="entry name" value="XAA-PRO AMINOPEPTIDASE P-RELATED"/>
    <property type="match status" value="1"/>
</dbReference>
<dbReference type="InterPro" id="IPR050659">
    <property type="entry name" value="Peptidase_M24B"/>
</dbReference>
<gene>
    <name evidence="2" type="ORF">MUO15_18745</name>
</gene>
<dbReference type="CDD" id="cd01066">
    <property type="entry name" value="APP_MetAP"/>
    <property type="match status" value="1"/>
</dbReference>
<name>A0ABY4H9N5_9BACI</name>
<dbReference type="Proteomes" id="UP000830326">
    <property type="component" value="Chromosome"/>
</dbReference>
<dbReference type="InterPro" id="IPR036005">
    <property type="entry name" value="Creatinase/aminopeptidase-like"/>
</dbReference>
<reference evidence="2" key="1">
    <citation type="submission" date="2022-04" db="EMBL/GenBank/DDBJ databases">
        <title>Halobacillus sp. isolated from saltern.</title>
        <authorList>
            <person name="Won M."/>
            <person name="Lee C.-M."/>
            <person name="Woen H.-Y."/>
            <person name="Kwon S.-W."/>
        </authorList>
    </citation>
    <scope>NUCLEOTIDE SEQUENCE</scope>
    <source>
        <strain evidence="2">SSHM10-5</strain>
    </source>
</reference>
<accession>A0ABY4H9N5</accession>
<dbReference type="Pfam" id="PF00557">
    <property type="entry name" value="Peptidase_M24"/>
    <property type="match status" value="1"/>
</dbReference>
<keyword evidence="3" id="KW-1185">Reference proteome</keyword>
<dbReference type="Gene3D" id="3.90.230.10">
    <property type="entry name" value="Creatinase/methionine aminopeptidase superfamily"/>
    <property type="match status" value="1"/>
</dbReference>
<dbReference type="PANTHER" id="PTHR46112">
    <property type="entry name" value="AMINOPEPTIDASE"/>
    <property type="match status" value="1"/>
</dbReference>
<evidence type="ECO:0000313" key="3">
    <source>
        <dbReference type="Proteomes" id="UP000830326"/>
    </source>
</evidence>
<organism evidence="2 3">
    <name type="scientific">Halobacillus amylolyticus</name>
    <dbReference type="NCBI Taxonomy" id="2932259"/>
    <lineage>
        <taxon>Bacteria</taxon>
        <taxon>Bacillati</taxon>
        <taxon>Bacillota</taxon>
        <taxon>Bacilli</taxon>
        <taxon>Bacillales</taxon>
        <taxon>Bacillaceae</taxon>
        <taxon>Halobacillus</taxon>
    </lineage>
</organism>
<feature type="domain" description="Peptidase M24" evidence="1">
    <location>
        <begin position="137"/>
        <end position="326"/>
    </location>
</feature>
<dbReference type="SUPFAM" id="SSF55920">
    <property type="entry name" value="Creatinase/aminopeptidase"/>
    <property type="match status" value="1"/>
</dbReference>
<proteinExistence type="predicted"/>
<dbReference type="InterPro" id="IPR000994">
    <property type="entry name" value="Pept_M24"/>
</dbReference>
<sequence>MKPMNKVKQFLSDHNYEGILLRQKNNFSWLTEGKRNHIVLQTSLGVADLLVLRDKVVVFTANMEKDRIVDEELSDFPAEVVSVNWYDDLDQVIGNYTKGMSVAADTPFLNFEVVDHKLALIRSVLSESELSRYRTLCFEAAQALESTAMEVQPGQTEYEIAAQLMKKSVSKGMNIDVALVATDERIYKYRHPIATGKKLEKHALLVLCAERGGLVANVTRVVHFGEMDRDLKERAEKVAYIDAVYNQSTKPGVTIGSIVSKGIEAYKETGYPEDWKKLHQGGLTGYSSREFLATPTSTENVQVNQTFTWNPALPGVKSEDTIAVTENGTEFLTYTGDWVYKDIEINGQVFKRPDILIR</sequence>
<evidence type="ECO:0000259" key="1">
    <source>
        <dbReference type="Pfam" id="PF00557"/>
    </source>
</evidence>
<dbReference type="EMBL" id="CP095075">
    <property type="protein sequence ID" value="UOR11591.1"/>
    <property type="molecule type" value="Genomic_DNA"/>
</dbReference>
<protein>
    <submittedName>
        <fullName evidence="2">M24 family metallopeptidase</fullName>
    </submittedName>
</protein>